<keyword evidence="4" id="KW-1133">Transmembrane helix</keyword>
<dbReference type="PANTHER" id="PTHR42866">
    <property type="entry name" value="3-DEOXY-MANNO-OCTULOSONATE CYTIDYLYLTRANSFERASE"/>
    <property type="match status" value="1"/>
</dbReference>
<dbReference type="Gene3D" id="3.90.550.10">
    <property type="entry name" value="Spore Coat Polysaccharide Biosynthesis Protein SpsA, Chain A"/>
    <property type="match status" value="1"/>
</dbReference>
<proteinExistence type="predicted"/>
<evidence type="ECO:0000256" key="3">
    <source>
        <dbReference type="SAM" id="MobiDB-lite"/>
    </source>
</evidence>
<dbReference type="SUPFAM" id="SSF53448">
    <property type="entry name" value="Nucleotide-diphospho-sugar transferases"/>
    <property type="match status" value="1"/>
</dbReference>
<evidence type="ECO:0000313" key="6">
    <source>
        <dbReference type="Proteomes" id="UP001157006"/>
    </source>
</evidence>
<keyword evidence="6" id="KW-1185">Reference proteome</keyword>
<feature type="transmembrane region" description="Helical" evidence="4">
    <location>
        <begin position="25"/>
        <end position="46"/>
    </location>
</feature>
<accession>A0AAV1A8G1</accession>
<dbReference type="GO" id="GO:0005829">
    <property type="term" value="C:cytosol"/>
    <property type="evidence" value="ECO:0007669"/>
    <property type="project" value="TreeGrafter"/>
</dbReference>
<keyword evidence="4" id="KW-0812">Transmembrane</keyword>
<dbReference type="Proteomes" id="UP001157006">
    <property type="component" value="Chromosome 4"/>
</dbReference>
<dbReference type="EMBL" id="OX451739">
    <property type="protein sequence ID" value="CAI8607000.1"/>
    <property type="molecule type" value="Genomic_DNA"/>
</dbReference>
<evidence type="ECO:0000256" key="1">
    <source>
        <dbReference type="ARBA" id="ARBA00022679"/>
    </source>
</evidence>
<feature type="compositionally biased region" description="Acidic residues" evidence="3">
    <location>
        <begin position="125"/>
        <end position="134"/>
    </location>
</feature>
<name>A0AAV1A8G1_VICFA</name>
<evidence type="ECO:0008006" key="7">
    <source>
        <dbReference type="Google" id="ProtNLM"/>
    </source>
</evidence>
<dbReference type="GO" id="GO:0008690">
    <property type="term" value="F:3-deoxy-manno-octulosonate cytidylyltransferase activity"/>
    <property type="evidence" value="ECO:0007669"/>
    <property type="project" value="TreeGrafter"/>
</dbReference>
<keyword evidence="2" id="KW-0548">Nucleotidyltransferase</keyword>
<reference evidence="5 6" key="1">
    <citation type="submission" date="2023-01" db="EMBL/GenBank/DDBJ databases">
        <authorList>
            <person name="Kreplak J."/>
        </authorList>
    </citation>
    <scope>NUCLEOTIDE SEQUENCE [LARGE SCALE GENOMIC DNA]</scope>
</reference>
<dbReference type="InterPro" id="IPR003329">
    <property type="entry name" value="Cytidylyl_trans"/>
</dbReference>
<sequence>MAIFSSHSSSSSSSSFSSSNNSKAWIIHGIVVGVSIVAAAGAHVYFTRFYKFRSRVVGIIPARFASSRFPGKPLVQILGKPMIQNKFLKIFSQVTRPLDSHSITQLLFGVPTYIPRDEFDIAEDIEESDNEVDDGNGARGDDDDDDDGGGSGGDDYCCQNRDQNREIHGFCDFVHPKQFES</sequence>
<evidence type="ECO:0000313" key="5">
    <source>
        <dbReference type="EMBL" id="CAI8607000.1"/>
    </source>
</evidence>
<protein>
    <recommendedName>
        <fullName evidence="7">Transmembrane protein</fullName>
    </recommendedName>
</protein>
<organism evidence="5 6">
    <name type="scientific">Vicia faba</name>
    <name type="common">Broad bean</name>
    <name type="synonym">Faba vulgaris</name>
    <dbReference type="NCBI Taxonomy" id="3906"/>
    <lineage>
        <taxon>Eukaryota</taxon>
        <taxon>Viridiplantae</taxon>
        <taxon>Streptophyta</taxon>
        <taxon>Embryophyta</taxon>
        <taxon>Tracheophyta</taxon>
        <taxon>Spermatophyta</taxon>
        <taxon>Magnoliopsida</taxon>
        <taxon>eudicotyledons</taxon>
        <taxon>Gunneridae</taxon>
        <taxon>Pentapetalae</taxon>
        <taxon>rosids</taxon>
        <taxon>fabids</taxon>
        <taxon>Fabales</taxon>
        <taxon>Fabaceae</taxon>
        <taxon>Papilionoideae</taxon>
        <taxon>50 kb inversion clade</taxon>
        <taxon>NPAAA clade</taxon>
        <taxon>Hologalegina</taxon>
        <taxon>IRL clade</taxon>
        <taxon>Fabeae</taxon>
        <taxon>Vicia</taxon>
    </lineage>
</organism>
<evidence type="ECO:0000256" key="2">
    <source>
        <dbReference type="ARBA" id="ARBA00022695"/>
    </source>
</evidence>
<dbReference type="AlphaFoldDB" id="A0AAV1A8G1"/>
<dbReference type="Pfam" id="PF02348">
    <property type="entry name" value="CTP_transf_3"/>
    <property type="match status" value="1"/>
</dbReference>
<evidence type="ECO:0000256" key="4">
    <source>
        <dbReference type="SAM" id="Phobius"/>
    </source>
</evidence>
<keyword evidence="4" id="KW-0472">Membrane</keyword>
<dbReference type="InterPro" id="IPR029044">
    <property type="entry name" value="Nucleotide-diphossugar_trans"/>
</dbReference>
<gene>
    <name evidence="5" type="ORF">VFH_IV017720</name>
</gene>
<feature type="region of interest" description="Disordered" evidence="3">
    <location>
        <begin position="125"/>
        <end position="159"/>
    </location>
</feature>
<keyword evidence="1" id="KW-0808">Transferase</keyword>
<dbReference type="PANTHER" id="PTHR42866:SF2">
    <property type="entry name" value="3-DEOXY-MANNO-OCTULOSONATE CYTIDYLYLTRANSFERASE, MITOCHONDRIAL"/>
    <property type="match status" value="1"/>
</dbReference>